<dbReference type="PROSITE" id="PS50850">
    <property type="entry name" value="MFS"/>
    <property type="match status" value="1"/>
</dbReference>
<evidence type="ECO:0000256" key="2">
    <source>
        <dbReference type="ARBA" id="ARBA00022448"/>
    </source>
</evidence>
<feature type="transmembrane region" description="Helical" evidence="9">
    <location>
        <begin position="431"/>
        <end position="450"/>
    </location>
</feature>
<feature type="chain" id="PRO_5028981596" evidence="10">
    <location>
        <begin position="20"/>
        <end position="473"/>
    </location>
</feature>
<dbReference type="NCBIfam" id="TIGR00879">
    <property type="entry name" value="SP"/>
    <property type="match status" value="1"/>
</dbReference>
<evidence type="ECO:0000256" key="5">
    <source>
        <dbReference type="ARBA" id="ARBA00022989"/>
    </source>
</evidence>
<dbReference type="GO" id="GO:1990539">
    <property type="term" value="P:fructose import across plasma membrane"/>
    <property type="evidence" value="ECO:0007669"/>
    <property type="project" value="UniProtKB-ARBA"/>
</dbReference>
<dbReference type="OrthoDB" id="4540492at2759"/>
<name>A0A7E5X469_TRINI</name>
<dbReference type="InterPro" id="IPR036259">
    <property type="entry name" value="MFS_trans_sf"/>
</dbReference>
<keyword evidence="2 8" id="KW-0813">Transport</keyword>
<dbReference type="GeneID" id="113508985"/>
<keyword evidence="6 9" id="KW-0472">Membrane</keyword>
<feature type="transmembrane region" description="Helical" evidence="9">
    <location>
        <begin position="366"/>
        <end position="393"/>
    </location>
</feature>
<feature type="transmembrane region" description="Helical" evidence="9">
    <location>
        <begin position="338"/>
        <end position="360"/>
    </location>
</feature>
<dbReference type="KEGG" id="tnl:113508985"/>
<dbReference type="Pfam" id="PF00083">
    <property type="entry name" value="Sugar_tr"/>
    <property type="match status" value="1"/>
</dbReference>
<evidence type="ECO:0000259" key="11">
    <source>
        <dbReference type="PROSITE" id="PS50850"/>
    </source>
</evidence>
<dbReference type="GO" id="GO:0005886">
    <property type="term" value="C:plasma membrane"/>
    <property type="evidence" value="ECO:0007669"/>
    <property type="project" value="UniProtKB-SubCell"/>
</dbReference>
<evidence type="ECO:0000256" key="4">
    <source>
        <dbReference type="ARBA" id="ARBA00022692"/>
    </source>
</evidence>
<dbReference type="PROSITE" id="PS00217">
    <property type="entry name" value="SUGAR_TRANSPORT_2"/>
    <property type="match status" value="1"/>
</dbReference>
<dbReference type="InParanoid" id="A0A7E5X469"/>
<dbReference type="PRINTS" id="PR00171">
    <property type="entry name" value="SUGRTRNSPORT"/>
</dbReference>
<dbReference type="SUPFAM" id="SSF103473">
    <property type="entry name" value="MFS general substrate transporter"/>
    <property type="match status" value="1"/>
</dbReference>
<feature type="transmembrane region" description="Helical" evidence="9">
    <location>
        <begin position="156"/>
        <end position="174"/>
    </location>
</feature>
<gene>
    <name evidence="13" type="primary">LOC113508985</name>
</gene>
<feature type="transmembrane region" description="Helical" evidence="9">
    <location>
        <begin position="64"/>
        <end position="87"/>
    </location>
</feature>
<dbReference type="InterPro" id="IPR005828">
    <property type="entry name" value="MFS_sugar_transport-like"/>
</dbReference>
<dbReference type="InterPro" id="IPR045263">
    <property type="entry name" value="GLUT"/>
</dbReference>
<evidence type="ECO:0000256" key="7">
    <source>
        <dbReference type="ARBA" id="ARBA00023180"/>
    </source>
</evidence>
<evidence type="ECO:0000313" key="13">
    <source>
        <dbReference type="RefSeq" id="XP_026748015.1"/>
    </source>
</evidence>
<comment type="similarity">
    <text evidence="8">Belongs to the major facilitator superfamily. Sugar transporter (TC 2.A.1.1) family.</text>
</comment>
<feature type="transmembrane region" description="Helical" evidence="9">
    <location>
        <begin position="311"/>
        <end position="331"/>
    </location>
</feature>
<dbReference type="FunFam" id="1.20.1250.20:FF:001511">
    <property type="entry name" value="Solute carrier family 2, facilitated glucose transporter member 5"/>
    <property type="match status" value="1"/>
</dbReference>
<reference evidence="13" key="1">
    <citation type="submission" date="2025-08" db="UniProtKB">
        <authorList>
            <consortium name="RefSeq"/>
        </authorList>
    </citation>
    <scope>IDENTIFICATION</scope>
</reference>
<dbReference type="AlphaFoldDB" id="A0A7E5X469"/>
<feature type="transmembrane region" description="Helical" evidence="9">
    <location>
        <begin position="405"/>
        <end position="425"/>
    </location>
</feature>
<accession>A0A7E5X469</accession>
<keyword evidence="10" id="KW-0732">Signal</keyword>
<dbReference type="PANTHER" id="PTHR23503">
    <property type="entry name" value="SOLUTE CARRIER FAMILY 2"/>
    <property type="match status" value="1"/>
</dbReference>
<evidence type="ECO:0000256" key="8">
    <source>
        <dbReference type="RuleBase" id="RU003346"/>
    </source>
</evidence>
<evidence type="ECO:0000313" key="12">
    <source>
        <dbReference type="Proteomes" id="UP000322000"/>
    </source>
</evidence>
<protein>
    <submittedName>
        <fullName evidence="13">Solute carrier family 2, facilitated glucose transporter member 1-like</fullName>
    </submittedName>
</protein>
<dbReference type="Gene3D" id="1.20.1250.20">
    <property type="entry name" value="MFS general substrate transporter like domains"/>
    <property type="match status" value="1"/>
</dbReference>
<dbReference type="InterPro" id="IPR003663">
    <property type="entry name" value="Sugar/inositol_transpt"/>
</dbReference>
<evidence type="ECO:0000256" key="3">
    <source>
        <dbReference type="ARBA" id="ARBA00022475"/>
    </source>
</evidence>
<dbReference type="InterPro" id="IPR005829">
    <property type="entry name" value="Sugar_transporter_CS"/>
</dbReference>
<feature type="signal peptide" evidence="10">
    <location>
        <begin position="1"/>
        <end position="19"/>
    </location>
</feature>
<sequence>MGAMNIRLAFAIIASSCWSAFQHGYNTGVLNAPHEIICEWLQRDALTGTNTTVPAEDDKRVNTAMSVIVSIYCVGGMIGGVFTGLVADRFGRKGGLLLNNIFVFLGAACEGAAKSANSAELIMLGRLLIGVNSGFNAGLAPLYVSEIAPVSIRGSIGTVYQLVISVTILLSQALGLESALGNDNDWPYLLALTAIPAVLQCLTLPFCPESPKYLLLKRGKDEKAQKALTWFQRTDAAILEEMEEMHQEAEKTKVSKVVTLRQLILKQQLRQPLIIAVMVMAAQQLSGINAVIFYSTAIFHKIQLSRAQSQYATLAIGITNVVMTGVSLFLVETTGRKTLLTAGFFGMMLSTVSLSIAINYSHVSWVSYLCIAIIILFVAMFAIGPGSIPWFLVTELFNQAARPSATSVAVTVNWTANFVVGLSFLPLSLVIGSKVFIIFAAVQIILILFIHFKVPETKNKTVEEITAMFRQNM</sequence>
<evidence type="ECO:0000256" key="9">
    <source>
        <dbReference type="SAM" id="Phobius"/>
    </source>
</evidence>
<evidence type="ECO:0000256" key="1">
    <source>
        <dbReference type="ARBA" id="ARBA00004651"/>
    </source>
</evidence>
<keyword evidence="3" id="KW-1003">Cell membrane</keyword>
<dbReference type="InterPro" id="IPR020846">
    <property type="entry name" value="MFS_dom"/>
</dbReference>
<keyword evidence="4 9" id="KW-0812">Transmembrane</keyword>
<evidence type="ECO:0000256" key="6">
    <source>
        <dbReference type="ARBA" id="ARBA00023136"/>
    </source>
</evidence>
<feature type="transmembrane region" description="Helical" evidence="9">
    <location>
        <begin position="273"/>
        <end position="299"/>
    </location>
</feature>
<feature type="domain" description="Major facilitator superfamily (MFS) profile" evidence="11">
    <location>
        <begin position="12"/>
        <end position="458"/>
    </location>
</feature>
<comment type="subcellular location">
    <subcellularLocation>
        <location evidence="1">Cell membrane</location>
        <topology evidence="1">Multi-pass membrane protein</topology>
    </subcellularLocation>
</comment>
<keyword evidence="7" id="KW-0325">Glycoprotein</keyword>
<dbReference type="RefSeq" id="XP_026748015.1">
    <property type="nucleotide sequence ID" value="XM_026892214.1"/>
</dbReference>
<evidence type="ECO:0000256" key="10">
    <source>
        <dbReference type="SAM" id="SignalP"/>
    </source>
</evidence>
<dbReference type="Proteomes" id="UP000322000">
    <property type="component" value="Chromosome 3"/>
</dbReference>
<keyword evidence="5 9" id="KW-1133">Transmembrane helix</keyword>
<keyword evidence="12" id="KW-1185">Reference proteome</keyword>
<dbReference type="GO" id="GO:0005353">
    <property type="term" value="F:fructose transmembrane transporter activity"/>
    <property type="evidence" value="ECO:0007669"/>
    <property type="project" value="UniProtKB-ARBA"/>
</dbReference>
<proteinExistence type="inferred from homology"/>
<feature type="transmembrane region" description="Helical" evidence="9">
    <location>
        <begin position="125"/>
        <end position="144"/>
    </location>
</feature>
<organism evidence="12 13">
    <name type="scientific">Trichoplusia ni</name>
    <name type="common">Cabbage looper</name>
    <dbReference type="NCBI Taxonomy" id="7111"/>
    <lineage>
        <taxon>Eukaryota</taxon>
        <taxon>Metazoa</taxon>
        <taxon>Ecdysozoa</taxon>
        <taxon>Arthropoda</taxon>
        <taxon>Hexapoda</taxon>
        <taxon>Insecta</taxon>
        <taxon>Pterygota</taxon>
        <taxon>Neoptera</taxon>
        <taxon>Endopterygota</taxon>
        <taxon>Lepidoptera</taxon>
        <taxon>Glossata</taxon>
        <taxon>Ditrysia</taxon>
        <taxon>Noctuoidea</taxon>
        <taxon>Noctuidae</taxon>
        <taxon>Plusiinae</taxon>
        <taxon>Trichoplusia</taxon>
    </lineage>
</organism>
<dbReference type="PANTHER" id="PTHR23503:SF8">
    <property type="entry name" value="FACILITATED GLUCOSE TRANSPORTER PROTEIN 1"/>
    <property type="match status" value="1"/>
</dbReference>
<feature type="transmembrane region" description="Helical" evidence="9">
    <location>
        <begin position="186"/>
        <end position="207"/>
    </location>
</feature>